<keyword evidence="9" id="KW-1185">Reference proteome</keyword>
<dbReference type="GO" id="GO:0016042">
    <property type="term" value="P:lipid catabolic process"/>
    <property type="evidence" value="ECO:0007669"/>
    <property type="project" value="UniProtKB-ARBA"/>
</dbReference>
<keyword evidence="2 4" id="KW-0378">Hydrolase</keyword>
<proteinExistence type="inferred from homology"/>
<feature type="domain" description="Glycoside hydrolase family 5" evidence="6">
    <location>
        <begin position="66"/>
        <end position="247"/>
    </location>
</feature>
<feature type="domain" description="Glycoside hydrolase family 5" evidence="6">
    <location>
        <begin position="350"/>
        <end position="414"/>
    </location>
</feature>
<evidence type="ECO:0000256" key="2">
    <source>
        <dbReference type="ARBA" id="ARBA00022801"/>
    </source>
</evidence>
<dbReference type="Pfam" id="PF00150">
    <property type="entry name" value="Cellulase"/>
    <property type="match status" value="2"/>
</dbReference>
<evidence type="ECO:0000256" key="5">
    <source>
        <dbReference type="SAM" id="SignalP"/>
    </source>
</evidence>
<dbReference type="GO" id="GO:0000272">
    <property type="term" value="P:polysaccharide catabolic process"/>
    <property type="evidence" value="ECO:0007669"/>
    <property type="project" value="InterPro"/>
</dbReference>
<dbReference type="Proteomes" id="UP000785679">
    <property type="component" value="Unassembled WGS sequence"/>
</dbReference>
<keyword evidence="3 4" id="KW-0326">Glycosidase</keyword>
<feature type="domain" description="Glycoside hydrolase family 5 C-terminal" evidence="7">
    <location>
        <begin position="446"/>
        <end position="514"/>
    </location>
</feature>
<dbReference type="PANTHER" id="PTHR31308:SF3">
    <property type="entry name" value="ENDOGLYCOCERAMIDASE"/>
    <property type="match status" value="1"/>
</dbReference>
<dbReference type="SUPFAM" id="SSF51445">
    <property type="entry name" value="(Trans)glycosidases"/>
    <property type="match status" value="1"/>
</dbReference>
<keyword evidence="5" id="KW-0732">Signal</keyword>
<reference evidence="8" key="1">
    <citation type="submission" date="2019-06" db="EMBL/GenBank/DDBJ databases">
        <authorList>
            <person name="Zheng W."/>
        </authorList>
    </citation>
    <scope>NUCLEOTIDE SEQUENCE</scope>
    <source>
        <strain evidence="8">QDHG01</strain>
    </source>
</reference>
<comment type="similarity">
    <text evidence="1 4">Belongs to the glycosyl hydrolase 5 (cellulase A) family.</text>
</comment>
<evidence type="ECO:0000259" key="6">
    <source>
        <dbReference type="Pfam" id="PF00150"/>
    </source>
</evidence>
<dbReference type="PANTHER" id="PTHR31308">
    <property type="match status" value="1"/>
</dbReference>
<evidence type="ECO:0000256" key="3">
    <source>
        <dbReference type="ARBA" id="ARBA00023295"/>
    </source>
</evidence>
<dbReference type="Pfam" id="PF18564">
    <property type="entry name" value="Glyco_hydro_5_C"/>
    <property type="match status" value="1"/>
</dbReference>
<dbReference type="AlphaFoldDB" id="A0A8J8NTP7"/>
<dbReference type="InterPro" id="IPR041036">
    <property type="entry name" value="GH5_C"/>
</dbReference>
<dbReference type="Gene3D" id="3.20.20.80">
    <property type="entry name" value="Glycosidases"/>
    <property type="match status" value="1"/>
</dbReference>
<accession>A0A8J8NTP7</accession>
<dbReference type="InterPro" id="IPR013780">
    <property type="entry name" value="Glyco_hydro_b"/>
</dbReference>
<feature type="chain" id="PRO_5035181900" description="Endoglycoceramidase" evidence="5">
    <location>
        <begin position="18"/>
        <end position="550"/>
    </location>
</feature>
<gene>
    <name evidence="8" type="ORF">FGO68_gene4774</name>
</gene>
<protein>
    <recommendedName>
        <fullName evidence="10">Endoglycoceramidase</fullName>
    </recommendedName>
</protein>
<dbReference type="OrthoDB" id="1887033at2759"/>
<evidence type="ECO:0000256" key="1">
    <source>
        <dbReference type="ARBA" id="ARBA00005641"/>
    </source>
</evidence>
<evidence type="ECO:0000256" key="4">
    <source>
        <dbReference type="RuleBase" id="RU361153"/>
    </source>
</evidence>
<comment type="caution">
    <text evidence="8">The sequence shown here is derived from an EMBL/GenBank/DDBJ whole genome shotgun (WGS) entry which is preliminary data.</text>
</comment>
<evidence type="ECO:0000313" key="8">
    <source>
        <dbReference type="EMBL" id="TNV80265.1"/>
    </source>
</evidence>
<dbReference type="GO" id="GO:1901136">
    <property type="term" value="P:carbohydrate derivative catabolic process"/>
    <property type="evidence" value="ECO:0007669"/>
    <property type="project" value="UniProtKB-ARBA"/>
</dbReference>
<dbReference type="InterPro" id="IPR052066">
    <property type="entry name" value="Glycosphingolipid_Hydrolases"/>
</dbReference>
<dbReference type="InterPro" id="IPR017853">
    <property type="entry name" value="GH"/>
</dbReference>
<name>A0A8J8NTP7_HALGN</name>
<evidence type="ECO:0008006" key="10">
    <source>
        <dbReference type="Google" id="ProtNLM"/>
    </source>
</evidence>
<organism evidence="8 9">
    <name type="scientific">Halteria grandinella</name>
    <dbReference type="NCBI Taxonomy" id="5974"/>
    <lineage>
        <taxon>Eukaryota</taxon>
        <taxon>Sar</taxon>
        <taxon>Alveolata</taxon>
        <taxon>Ciliophora</taxon>
        <taxon>Intramacronucleata</taxon>
        <taxon>Spirotrichea</taxon>
        <taxon>Stichotrichia</taxon>
        <taxon>Sporadotrichida</taxon>
        <taxon>Halteriidae</taxon>
        <taxon>Halteria</taxon>
    </lineage>
</organism>
<feature type="signal peptide" evidence="5">
    <location>
        <begin position="1"/>
        <end position="17"/>
    </location>
</feature>
<evidence type="ECO:0000313" key="9">
    <source>
        <dbReference type="Proteomes" id="UP000785679"/>
    </source>
</evidence>
<dbReference type="EMBL" id="RRYP01007744">
    <property type="protein sequence ID" value="TNV80265.1"/>
    <property type="molecule type" value="Genomic_DNA"/>
</dbReference>
<dbReference type="GO" id="GO:0004553">
    <property type="term" value="F:hydrolase activity, hydrolyzing O-glycosyl compounds"/>
    <property type="evidence" value="ECO:0007669"/>
    <property type="project" value="InterPro"/>
</dbReference>
<dbReference type="Gene3D" id="2.60.40.1180">
    <property type="entry name" value="Golgi alpha-mannosidase II"/>
    <property type="match status" value="1"/>
</dbReference>
<dbReference type="InterPro" id="IPR001547">
    <property type="entry name" value="Glyco_hydro_5"/>
</dbReference>
<sequence length="550" mass="61341">MKAASLALLLFSTAALAQLGKISINPASKLMQDASGRSVIFHGVNVVYKVAPYIPQRNTFDSQLSLTDAEIDDLVNWGFNFVRLGVMWEAVERTPDAYNDTYLDEVEGLINRLGAKGIYTLVDAHQDVLARKICGEGMPNFYATNLSEDCGNGTAPWLLSEVGVCKSIKSYGFKYDADGNPLIEECQKHNFAGYYPSPEAIDLFERLYYNETGLTDKFVNYWTKVAARYAKNPYVVGYDPLNEPFPSNFLKNLSIAYMPGYFEHLALEPLYSRLFTESYQPADNSMLMFFEGTQFPGTVGILGGLVAPSGFSKPPGADFNSTLHVLNDHSYCCQLSADICATGEPDLSKAADCREWHEKRVATRRQDADRFGIPLFISEFGACLNSTSCVQEITSLVDACDEHLAGWAYWQFKNYADLTTSAGMQSEGFYNNDGTLQDGKVKALTRPYLMATQGTLLSMRFLDDTQDFMGAFIANVTVAQPTVAYLNQKYWYPQGLRFQLSQGKTVLKEGSDYTMDNAQANFYKFKITNSRFNGQTVNVLVNSKETDPIY</sequence>
<evidence type="ECO:0000259" key="7">
    <source>
        <dbReference type="Pfam" id="PF18564"/>
    </source>
</evidence>